<dbReference type="Gene3D" id="3.40.50.720">
    <property type="entry name" value="NAD(P)-binding Rossmann-like Domain"/>
    <property type="match status" value="1"/>
</dbReference>
<comment type="similarity">
    <text evidence="1">Belongs to the pyrroline-5-carboxylate reductase family.</text>
</comment>
<dbReference type="PANTHER" id="PTHR11645">
    <property type="entry name" value="PYRROLINE-5-CARBOXYLATE REDUCTASE"/>
    <property type="match status" value="1"/>
</dbReference>
<protein>
    <submittedName>
        <fullName evidence="4">Pyrroline-5-carboxylate reductase</fullName>
    </submittedName>
</protein>
<dbReference type="RefSeq" id="WP_159742277.1">
    <property type="nucleotide sequence ID" value="NZ_BLIR01000001.1"/>
</dbReference>
<dbReference type="SUPFAM" id="SSF51735">
    <property type="entry name" value="NAD(P)-binding Rossmann-fold domains"/>
    <property type="match status" value="1"/>
</dbReference>
<keyword evidence="5" id="KW-1185">Reference proteome</keyword>
<dbReference type="GO" id="GO:0055129">
    <property type="term" value="P:L-proline biosynthetic process"/>
    <property type="evidence" value="ECO:0007669"/>
    <property type="project" value="TreeGrafter"/>
</dbReference>
<evidence type="ECO:0000313" key="5">
    <source>
        <dbReference type="Proteomes" id="UP000431826"/>
    </source>
</evidence>
<dbReference type="PANTHER" id="PTHR11645:SF13">
    <property type="entry name" value="PYRROLINE-5-CARBOXYLATE REDUCTASE CATALYTIC N-TERMINAL DOMAIN-CONTAINING PROTEIN"/>
    <property type="match status" value="1"/>
</dbReference>
<proteinExistence type="inferred from homology"/>
<dbReference type="InterPro" id="IPR036291">
    <property type="entry name" value="NAD(P)-bd_dom_sf"/>
</dbReference>
<dbReference type="Pfam" id="PF03807">
    <property type="entry name" value="F420_oxidored"/>
    <property type="match status" value="1"/>
</dbReference>
<dbReference type="Proteomes" id="UP000431826">
    <property type="component" value="Unassembled WGS sequence"/>
</dbReference>
<dbReference type="OrthoDB" id="4425838at2"/>
<dbReference type="EMBL" id="BLIR01000001">
    <property type="protein sequence ID" value="GFE35856.1"/>
    <property type="molecule type" value="Genomic_DNA"/>
</dbReference>
<evidence type="ECO:0000259" key="3">
    <source>
        <dbReference type="Pfam" id="PF03807"/>
    </source>
</evidence>
<evidence type="ECO:0000256" key="2">
    <source>
        <dbReference type="PIRSR" id="PIRSR000193-1"/>
    </source>
</evidence>
<dbReference type="AlphaFoldDB" id="A0A640UP15"/>
<gene>
    <name evidence="4" type="primary">proC1</name>
    <name evidence="4" type="ORF">Stube_05290</name>
</gene>
<dbReference type="InterPro" id="IPR000304">
    <property type="entry name" value="Pyrroline-COOH_reductase"/>
</dbReference>
<evidence type="ECO:0000313" key="4">
    <source>
        <dbReference type="EMBL" id="GFE35856.1"/>
    </source>
</evidence>
<dbReference type="GO" id="GO:0004735">
    <property type="term" value="F:pyrroline-5-carboxylate reductase activity"/>
    <property type="evidence" value="ECO:0007669"/>
    <property type="project" value="InterPro"/>
</dbReference>
<reference evidence="4 5" key="1">
    <citation type="submission" date="2019-12" db="EMBL/GenBank/DDBJ databases">
        <title>Whole genome shotgun sequence of Streptomyces tubercidicus NBRC 13090.</title>
        <authorList>
            <person name="Ichikawa N."/>
            <person name="Kimura A."/>
            <person name="Kitahashi Y."/>
            <person name="Komaki H."/>
            <person name="Tamura T."/>
        </authorList>
    </citation>
    <scope>NUCLEOTIDE SEQUENCE [LARGE SCALE GENOMIC DNA]</scope>
    <source>
        <strain evidence="4 5">NBRC 13090</strain>
    </source>
</reference>
<organism evidence="4 5">
    <name type="scientific">Streptomyces tubercidicus</name>
    <dbReference type="NCBI Taxonomy" id="47759"/>
    <lineage>
        <taxon>Bacteria</taxon>
        <taxon>Bacillati</taxon>
        <taxon>Actinomycetota</taxon>
        <taxon>Actinomycetes</taxon>
        <taxon>Kitasatosporales</taxon>
        <taxon>Streptomycetaceae</taxon>
        <taxon>Streptomyces</taxon>
    </lineage>
</organism>
<name>A0A640UP15_9ACTN</name>
<feature type="binding site" evidence="2">
    <location>
        <begin position="69"/>
        <end position="72"/>
    </location>
    <ligand>
        <name>NADP(+)</name>
        <dbReference type="ChEBI" id="CHEBI:58349"/>
    </ligand>
</feature>
<feature type="domain" description="Pyrroline-5-carboxylate reductase catalytic N-terminal" evidence="3">
    <location>
        <begin position="3"/>
        <end position="91"/>
    </location>
</feature>
<dbReference type="PIRSF" id="PIRSF000193">
    <property type="entry name" value="Pyrrol-5-carb_rd"/>
    <property type="match status" value="1"/>
</dbReference>
<sequence>MKRIGIIGVGEIGRAIVDGLCDGVEEPPEIYLSPRGARTAAELSQQYPNVRVCTDNQDVVNRCELVILAVRPQERAEALAGLRIGSDRVAASVMTGVAISELRRTLGTGAPVVRAIPLPAARERQSVTVTCPSHTAVDDLFGHLGGTLPVADEATLNVYQALTATLTTHYWYLATLTAWAARQGIPAEDADRYVRGLFQGVGHALSDETRSLHQLAADHETPKGANERIRTTWFDTANSDALGKALDALLSDLK</sequence>
<feature type="binding site" evidence="2">
    <location>
        <position position="56"/>
    </location>
    <ligand>
        <name>NADPH</name>
        <dbReference type="ChEBI" id="CHEBI:57783"/>
    </ligand>
</feature>
<keyword evidence="2" id="KW-0521">NADP</keyword>
<comment type="caution">
    <text evidence="4">The sequence shown here is derived from an EMBL/GenBank/DDBJ whole genome shotgun (WGS) entry which is preliminary data.</text>
</comment>
<dbReference type="InterPro" id="IPR028939">
    <property type="entry name" value="P5C_Rdtase_cat_N"/>
</dbReference>
<evidence type="ECO:0000256" key="1">
    <source>
        <dbReference type="ARBA" id="ARBA00005525"/>
    </source>
</evidence>
<accession>A0A640UP15</accession>